<keyword evidence="5" id="KW-0539">Nucleus</keyword>
<keyword evidence="8" id="KW-1185">Reference proteome</keyword>
<dbReference type="Proteomes" id="UP000030687">
    <property type="component" value="Unassembled WGS sequence"/>
</dbReference>
<dbReference type="SUPFAM" id="SSF101936">
    <property type="entry name" value="DNA-binding pseudobarrel domain"/>
    <property type="match status" value="1"/>
</dbReference>
<protein>
    <recommendedName>
        <fullName evidence="9">TF-B3 domain-containing protein</fullName>
    </recommendedName>
</protein>
<dbReference type="InParanoid" id="V4UC96"/>
<evidence type="ECO:0008006" key="9">
    <source>
        <dbReference type="Google" id="ProtNLM"/>
    </source>
</evidence>
<feature type="compositionally biased region" description="Basic and acidic residues" evidence="6">
    <location>
        <begin position="94"/>
        <end position="112"/>
    </location>
</feature>
<dbReference type="EMBL" id="KI536978">
    <property type="protein sequence ID" value="ESR36919.1"/>
    <property type="molecule type" value="Genomic_DNA"/>
</dbReference>
<dbReference type="AlphaFoldDB" id="V4UC96"/>
<proteinExistence type="predicted"/>
<reference evidence="7 8" key="1">
    <citation type="submission" date="2013-10" db="EMBL/GenBank/DDBJ databases">
        <authorList>
            <consortium name="International Citrus Genome Consortium"/>
            <person name="Jenkins J."/>
            <person name="Schmutz J."/>
            <person name="Prochnik S."/>
            <person name="Rokhsar D."/>
            <person name="Gmitter F."/>
            <person name="Ollitrault P."/>
            <person name="Machado M."/>
            <person name="Talon M."/>
            <person name="Wincker P."/>
            <person name="Jaillon O."/>
            <person name="Morgante M."/>
        </authorList>
    </citation>
    <scope>NUCLEOTIDE SEQUENCE</scope>
    <source>
        <strain evidence="8">cv. Clemenules</strain>
    </source>
</reference>
<evidence type="ECO:0000313" key="8">
    <source>
        <dbReference type="Proteomes" id="UP000030687"/>
    </source>
</evidence>
<accession>V4UC96</accession>
<keyword evidence="4" id="KW-0804">Transcription</keyword>
<dbReference type="OMA" id="AECMIEN"/>
<organism evidence="7 8">
    <name type="scientific">Citrus clementina</name>
    <name type="common">Clementine</name>
    <name type="synonym">Citrus deliciosa x Citrus sinensis</name>
    <dbReference type="NCBI Taxonomy" id="85681"/>
    <lineage>
        <taxon>Eukaryota</taxon>
        <taxon>Viridiplantae</taxon>
        <taxon>Streptophyta</taxon>
        <taxon>Embryophyta</taxon>
        <taxon>Tracheophyta</taxon>
        <taxon>Spermatophyta</taxon>
        <taxon>Magnoliopsida</taxon>
        <taxon>eudicotyledons</taxon>
        <taxon>Gunneridae</taxon>
        <taxon>Pentapetalae</taxon>
        <taxon>rosids</taxon>
        <taxon>malvids</taxon>
        <taxon>Sapindales</taxon>
        <taxon>Rutaceae</taxon>
        <taxon>Aurantioideae</taxon>
        <taxon>Citrus</taxon>
    </lineage>
</organism>
<dbReference type="PANTHER" id="PTHR31541">
    <property type="entry name" value="B3 DOMAIN PLANT PROTEIN-RELATED"/>
    <property type="match status" value="1"/>
</dbReference>
<gene>
    <name evidence="7" type="ORF">CICLE_v10030359mg</name>
</gene>
<feature type="region of interest" description="Disordered" evidence="6">
    <location>
        <begin position="94"/>
        <end position="128"/>
    </location>
</feature>
<sequence>MKWRLHDDSGSFERILREAEEAANGDESLKMSSLTRIIVQQLVEKQLAQKKKFDNLGFDIPKRRRGSVSENLPSRRMPSLILKINNKKITLKRCFDQTHDRGHKDDEKEIRQPRKQRKKGNKNVNQEERVVADMPESFKNRIQEENGTDLVLVMQKTITGCDLRSNNNRLSIPPTKVRDDNFVNQKEKSILNTKEGIEVLMIPPSLKHSVPLTLKKWKMGDNYTYNLMKTWHDLVVDDKDNGLELGSEVQLWSFRKNNSDLCFALTLHQTAELQQLHIEVKANSKTRSNEKSVLVRLHDVNLNPLISRNDSL</sequence>
<dbReference type="Pfam" id="PF03754">
    <property type="entry name" value="At2g31720-like"/>
    <property type="match status" value="1"/>
</dbReference>
<evidence type="ECO:0000256" key="2">
    <source>
        <dbReference type="ARBA" id="ARBA00023015"/>
    </source>
</evidence>
<keyword evidence="2" id="KW-0805">Transcription regulation</keyword>
<feature type="non-terminal residue" evidence="7">
    <location>
        <position position="312"/>
    </location>
</feature>
<evidence type="ECO:0000256" key="4">
    <source>
        <dbReference type="ARBA" id="ARBA00023163"/>
    </source>
</evidence>
<dbReference type="Gramene" id="ESR36919">
    <property type="protein sequence ID" value="ESR36919"/>
    <property type="gene ID" value="CICLE_v10030359mg"/>
</dbReference>
<evidence type="ECO:0000313" key="7">
    <source>
        <dbReference type="EMBL" id="ESR36919.1"/>
    </source>
</evidence>
<evidence type="ECO:0000256" key="1">
    <source>
        <dbReference type="ARBA" id="ARBA00004123"/>
    </source>
</evidence>
<dbReference type="Gene3D" id="2.40.330.10">
    <property type="entry name" value="DNA-binding pseudobarrel domain"/>
    <property type="match status" value="1"/>
</dbReference>
<dbReference type="PANTHER" id="PTHR31541:SF25">
    <property type="entry name" value="GAMMA-GLIADIN B"/>
    <property type="match status" value="1"/>
</dbReference>
<dbReference type="GO" id="GO:0003677">
    <property type="term" value="F:DNA binding"/>
    <property type="evidence" value="ECO:0007669"/>
    <property type="project" value="UniProtKB-KW"/>
</dbReference>
<dbReference type="eggNOG" id="ENOG502S746">
    <property type="taxonomic scope" value="Eukaryota"/>
</dbReference>
<dbReference type="InterPro" id="IPR005508">
    <property type="entry name" value="At2g31720-like"/>
</dbReference>
<dbReference type="KEGG" id="cic:CICLE_v10030359mg"/>
<evidence type="ECO:0000256" key="5">
    <source>
        <dbReference type="ARBA" id="ARBA00023242"/>
    </source>
</evidence>
<name>V4UC96_CITCL</name>
<comment type="subcellular location">
    <subcellularLocation>
        <location evidence="1">Nucleus</location>
    </subcellularLocation>
</comment>
<dbReference type="InterPro" id="IPR015300">
    <property type="entry name" value="DNA-bd_pseudobarrel_sf"/>
</dbReference>
<dbReference type="GO" id="GO:0005634">
    <property type="term" value="C:nucleus"/>
    <property type="evidence" value="ECO:0007669"/>
    <property type="project" value="UniProtKB-SubCell"/>
</dbReference>
<evidence type="ECO:0000256" key="3">
    <source>
        <dbReference type="ARBA" id="ARBA00023125"/>
    </source>
</evidence>
<evidence type="ECO:0000256" key="6">
    <source>
        <dbReference type="SAM" id="MobiDB-lite"/>
    </source>
</evidence>
<keyword evidence="3" id="KW-0238">DNA-binding</keyword>